<dbReference type="PANTHER" id="PTHR47602">
    <property type="entry name" value="F-BOX PROTEIN SKIP22"/>
    <property type="match status" value="1"/>
</dbReference>
<dbReference type="AlphaFoldDB" id="A0AAX4PA73"/>
<reference evidence="3 4" key="1">
    <citation type="submission" date="2024-03" db="EMBL/GenBank/DDBJ databases">
        <title>Complete genome sequence of the green alga Chloropicon roscoffensis RCC1871.</title>
        <authorList>
            <person name="Lemieux C."/>
            <person name="Pombert J.-F."/>
            <person name="Otis C."/>
            <person name="Turmel M."/>
        </authorList>
    </citation>
    <scope>NUCLEOTIDE SEQUENCE [LARGE SCALE GENOMIC DNA]</scope>
    <source>
        <strain evidence="3 4">RCC1871</strain>
    </source>
</reference>
<feature type="compositionally biased region" description="Basic and acidic residues" evidence="1">
    <location>
        <begin position="275"/>
        <end position="284"/>
    </location>
</feature>
<dbReference type="InterPro" id="IPR036047">
    <property type="entry name" value="F-box-like_dom_sf"/>
</dbReference>
<organism evidence="3 4">
    <name type="scientific">Chloropicon roscoffensis</name>
    <dbReference type="NCBI Taxonomy" id="1461544"/>
    <lineage>
        <taxon>Eukaryota</taxon>
        <taxon>Viridiplantae</taxon>
        <taxon>Chlorophyta</taxon>
        <taxon>Chloropicophyceae</taxon>
        <taxon>Chloropicales</taxon>
        <taxon>Chloropicaceae</taxon>
        <taxon>Chloropicon</taxon>
    </lineage>
</organism>
<dbReference type="PANTHER" id="PTHR47602:SF2">
    <property type="entry name" value="F-BOX PROTEIN SKIP22"/>
    <property type="match status" value="1"/>
</dbReference>
<evidence type="ECO:0000313" key="3">
    <source>
        <dbReference type="EMBL" id="WZN63003.1"/>
    </source>
</evidence>
<evidence type="ECO:0000313" key="4">
    <source>
        <dbReference type="Proteomes" id="UP001472866"/>
    </source>
</evidence>
<dbReference type="EMBL" id="CP151506">
    <property type="protein sequence ID" value="WZN63003.1"/>
    <property type="molecule type" value="Genomic_DNA"/>
</dbReference>
<accession>A0AAX4PA73</accession>
<evidence type="ECO:0000256" key="1">
    <source>
        <dbReference type="SAM" id="MobiDB-lite"/>
    </source>
</evidence>
<dbReference type="Pfam" id="PF00646">
    <property type="entry name" value="F-box"/>
    <property type="match status" value="1"/>
</dbReference>
<name>A0AAX4PA73_9CHLO</name>
<feature type="domain" description="F-box" evidence="2">
    <location>
        <begin position="226"/>
        <end position="254"/>
    </location>
</feature>
<dbReference type="Proteomes" id="UP001472866">
    <property type="component" value="Chromosome 06"/>
</dbReference>
<evidence type="ECO:0000259" key="2">
    <source>
        <dbReference type="Pfam" id="PF00646"/>
    </source>
</evidence>
<protein>
    <recommendedName>
        <fullName evidence="2">F-box domain-containing protein</fullName>
    </recommendedName>
</protein>
<keyword evidence="4" id="KW-1185">Reference proteome</keyword>
<sequence>MRVRVRRSVGDGEGTVKVDVGRPETVGDLLNAVLAQTATTTTTTSSSEKPWLSLNGRDKLEETESVKTAGVRAGDLLYLMGAMEEAMEGEDMASERNEGALDLGEVLGRFGLERTTSTPTASTPTASSTSKHLGDKVETFVLRRSGGEPGAEVTVVSTALGERWVVLHAAALGAPGRAYSAALPRPPIGSADEISLLDRLVLPAVRDACFVCGADPPALLDTVNKDLVHLVCAKLDGADVARLSCCSRRFRDLAGEMPELEAKIDEARDAAQARDAARQWERETKKRARDRQREMATRRAQVIIEAFNARLTRAEEVG</sequence>
<gene>
    <name evidence="3" type="ORF">HKI87_06g45480</name>
</gene>
<dbReference type="SUPFAM" id="SSF81383">
    <property type="entry name" value="F-box domain"/>
    <property type="match status" value="1"/>
</dbReference>
<feature type="region of interest" description="Disordered" evidence="1">
    <location>
        <begin position="275"/>
        <end position="294"/>
    </location>
</feature>
<proteinExistence type="predicted"/>
<dbReference type="InterPro" id="IPR001810">
    <property type="entry name" value="F-box_dom"/>
</dbReference>